<name>A0A9P8I1I8_9PEZI</name>
<evidence type="ECO:0000256" key="1">
    <source>
        <dbReference type="ARBA" id="ARBA00004442"/>
    </source>
</evidence>
<evidence type="ECO:0000256" key="6">
    <source>
        <dbReference type="SAM" id="SignalP"/>
    </source>
</evidence>
<feature type="chain" id="PRO_5040128770" description="TolC family protein" evidence="6">
    <location>
        <begin position="22"/>
        <end position="195"/>
    </location>
</feature>
<evidence type="ECO:0000313" key="7">
    <source>
        <dbReference type="EMBL" id="KAH0537029.1"/>
    </source>
</evidence>
<dbReference type="EMBL" id="JAGHQM010004187">
    <property type="protein sequence ID" value="KAH0537029.1"/>
    <property type="molecule type" value="Genomic_DNA"/>
</dbReference>
<keyword evidence="5" id="KW-0998">Cell outer membrane</keyword>
<proteinExistence type="predicted"/>
<evidence type="ECO:0008006" key="9">
    <source>
        <dbReference type="Google" id="ProtNLM"/>
    </source>
</evidence>
<gene>
    <name evidence="7" type="ORF">GP486_008846</name>
</gene>
<dbReference type="PROSITE" id="PS51257">
    <property type="entry name" value="PROKAR_LIPOPROTEIN"/>
    <property type="match status" value="1"/>
</dbReference>
<dbReference type="GO" id="GO:1990281">
    <property type="term" value="C:efflux pump complex"/>
    <property type="evidence" value="ECO:0007669"/>
    <property type="project" value="TreeGrafter"/>
</dbReference>
<dbReference type="SUPFAM" id="SSF56954">
    <property type="entry name" value="Outer membrane efflux proteins (OEP)"/>
    <property type="match status" value="1"/>
</dbReference>
<keyword evidence="4" id="KW-0472">Membrane</keyword>
<evidence type="ECO:0000256" key="4">
    <source>
        <dbReference type="ARBA" id="ARBA00023136"/>
    </source>
</evidence>
<dbReference type="Gene3D" id="1.20.1600.10">
    <property type="entry name" value="Outer membrane efflux proteins (OEP)"/>
    <property type="match status" value="1"/>
</dbReference>
<dbReference type="GO" id="GO:0015288">
    <property type="term" value="F:porin activity"/>
    <property type="evidence" value="ECO:0007669"/>
    <property type="project" value="TreeGrafter"/>
</dbReference>
<accession>A0A9P8I1I8</accession>
<dbReference type="AlphaFoldDB" id="A0A9P8I1I8"/>
<dbReference type="Proteomes" id="UP000750711">
    <property type="component" value="Unassembled WGS sequence"/>
</dbReference>
<comment type="subcellular location">
    <subcellularLocation>
        <location evidence="1">Cell outer membrane</location>
    </subcellularLocation>
</comment>
<keyword evidence="3" id="KW-0812">Transmembrane</keyword>
<keyword evidence="8" id="KW-1185">Reference proteome</keyword>
<keyword evidence="6" id="KW-0732">Signal</keyword>
<feature type="non-terminal residue" evidence="7">
    <location>
        <position position="195"/>
    </location>
</feature>
<feature type="signal peptide" evidence="6">
    <location>
        <begin position="1"/>
        <end position="21"/>
    </location>
</feature>
<reference evidence="7" key="1">
    <citation type="submission" date="2021-03" db="EMBL/GenBank/DDBJ databases">
        <title>Comparative genomics and phylogenomic investigation of the class Geoglossomycetes provide insights into ecological specialization and systematics.</title>
        <authorList>
            <person name="Melie T."/>
            <person name="Pirro S."/>
            <person name="Miller A.N."/>
            <person name="Quandt A."/>
        </authorList>
    </citation>
    <scope>NUCLEOTIDE SEQUENCE</scope>
    <source>
        <strain evidence="7">CAQ_001_2017</strain>
    </source>
</reference>
<organism evidence="7 8">
    <name type="scientific">Trichoglossum hirsutum</name>
    <dbReference type="NCBI Taxonomy" id="265104"/>
    <lineage>
        <taxon>Eukaryota</taxon>
        <taxon>Fungi</taxon>
        <taxon>Dikarya</taxon>
        <taxon>Ascomycota</taxon>
        <taxon>Pezizomycotina</taxon>
        <taxon>Geoglossomycetes</taxon>
        <taxon>Geoglossales</taxon>
        <taxon>Geoglossaceae</taxon>
        <taxon>Trichoglossum</taxon>
    </lineage>
</organism>
<keyword evidence="2" id="KW-1134">Transmembrane beta strand</keyword>
<evidence type="ECO:0000256" key="3">
    <source>
        <dbReference type="ARBA" id="ARBA00022692"/>
    </source>
</evidence>
<sequence>MRGVIIVLIVIGCSCLHVTACAQDSLRNNPLSIGEATKLAVENSTQLKMSRTHTLLAKQETEIQKLDKLPGLSTSLDYGYLSNADVWNSHFSHHESAGLPHPLTLFSVTATETLFAGDRINNAIRLSTLEEQIAFLQEEKNTTDIKFLVIAQYLDIYRLLNQRNVYINNTRLARQRLKNILSLRSQGMVTLNDQL</sequence>
<evidence type="ECO:0000256" key="5">
    <source>
        <dbReference type="ARBA" id="ARBA00023237"/>
    </source>
</evidence>
<dbReference type="PANTHER" id="PTHR30026:SF23">
    <property type="entry name" value="TO APRF-PUTATIVE OUTER MEMBRANE EFFLUX PROTEIN OR SECRETED ALKALINE PHOSPHATASE-RELATED"/>
    <property type="match status" value="1"/>
</dbReference>
<dbReference type="PANTHER" id="PTHR30026">
    <property type="entry name" value="OUTER MEMBRANE PROTEIN TOLC"/>
    <property type="match status" value="1"/>
</dbReference>
<dbReference type="GO" id="GO:0015562">
    <property type="term" value="F:efflux transmembrane transporter activity"/>
    <property type="evidence" value="ECO:0007669"/>
    <property type="project" value="InterPro"/>
</dbReference>
<evidence type="ECO:0000313" key="8">
    <source>
        <dbReference type="Proteomes" id="UP000750711"/>
    </source>
</evidence>
<evidence type="ECO:0000256" key="2">
    <source>
        <dbReference type="ARBA" id="ARBA00022452"/>
    </source>
</evidence>
<protein>
    <recommendedName>
        <fullName evidence="9">TolC family protein</fullName>
    </recommendedName>
</protein>
<comment type="caution">
    <text evidence="7">The sequence shown here is derived from an EMBL/GenBank/DDBJ whole genome shotgun (WGS) entry which is preliminary data.</text>
</comment>
<dbReference type="InterPro" id="IPR051906">
    <property type="entry name" value="TolC-like"/>
</dbReference>